<dbReference type="Proteomes" id="UP001076464">
    <property type="component" value="Unassembled WGS sequence"/>
</dbReference>
<comment type="caution">
    <text evidence="1">The sequence shown here is derived from an EMBL/GenBank/DDBJ whole genome shotgun (WGS) entry which is preliminary data.</text>
</comment>
<evidence type="ECO:0000313" key="2">
    <source>
        <dbReference type="Proteomes" id="UP001076464"/>
    </source>
</evidence>
<gene>
    <name evidence="1" type="ORF">NYO99_14780</name>
</gene>
<reference evidence="1" key="1">
    <citation type="submission" date="2022-08" db="EMBL/GenBank/DDBJ databases">
        <title>Genome sequencing of Pelomonas sp. UHG3.</title>
        <authorList>
            <person name="So Y."/>
        </authorList>
    </citation>
    <scope>NUCLEOTIDE SEQUENCE</scope>
    <source>
        <strain evidence="1">UHG3</strain>
    </source>
</reference>
<organism evidence="1 2">
    <name type="scientific">Roseateles hydrophilus</name>
    <dbReference type="NCBI Taxonomy" id="2975054"/>
    <lineage>
        <taxon>Bacteria</taxon>
        <taxon>Pseudomonadati</taxon>
        <taxon>Pseudomonadota</taxon>
        <taxon>Betaproteobacteria</taxon>
        <taxon>Burkholderiales</taxon>
        <taxon>Sphaerotilaceae</taxon>
        <taxon>Roseateles</taxon>
    </lineage>
</organism>
<evidence type="ECO:0000313" key="1">
    <source>
        <dbReference type="EMBL" id="MCY4746250.1"/>
    </source>
</evidence>
<sequence>MNATADLNATPATTTLVSVGEICERIVRFSREDIATFARLTGDTNPLHHDVQAAQRARHGEIIASGQQTTAQLIGLIASHFSRSDDGQARELLCLNFNFSFKAPVFAEQELMLYWRVANVEWNATLGGWLFHADGRATVRNAHPCVIGRGTLLVKAGGA</sequence>
<keyword evidence="2" id="KW-1185">Reference proteome</keyword>
<protein>
    <submittedName>
        <fullName evidence="1">MaoC family dehydratase</fullName>
    </submittedName>
</protein>
<accession>A0ACC6CD11</accession>
<dbReference type="EMBL" id="JAPPUY010000003">
    <property type="protein sequence ID" value="MCY4746250.1"/>
    <property type="molecule type" value="Genomic_DNA"/>
</dbReference>
<name>A0ACC6CD11_9BURK</name>
<proteinExistence type="predicted"/>